<comment type="similarity">
    <text evidence="1">Belongs to the PrpF family.</text>
</comment>
<dbReference type="GO" id="GO:0016853">
    <property type="term" value="F:isomerase activity"/>
    <property type="evidence" value="ECO:0007669"/>
    <property type="project" value="UniProtKB-KW"/>
</dbReference>
<dbReference type="InterPro" id="IPR007400">
    <property type="entry name" value="PrpF-like"/>
</dbReference>
<evidence type="ECO:0000256" key="1">
    <source>
        <dbReference type="ARBA" id="ARBA00007673"/>
    </source>
</evidence>
<name>A0A5C3L0H9_COPMA</name>
<protein>
    <submittedName>
        <fullName evidence="3">DUF453-domain-containing protein</fullName>
    </submittedName>
</protein>
<dbReference type="PANTHER" id="PTHR43709:SF2">
    <property type="entry name" value="DUF453 DOMAIN PROTEIN (AFU_ORTHOLOGUE AFUA_6G00360)"/>
    <property type="match status" value="1"/>
</dbReference>
<dbReference type="SUPFAM" id="SSF54506">
    <property type="entry name" value="Diaminopimelate epimerase-like"/>
    <property type="match status" value="2"/>
</dbReference>
<gene>
    <name evidence="3" type="ORF">FA15DRAFT_667595</name>
</gene>
<evidence type="ECO:0000313" key="4">
    <source>
        <dbReference type="Proteomes" id="UP000307440"/>
    </source>
</evidence>
<reference evidence="3 4" key="1">
    <citation type="journal article" date="2019" name="Nat. Ecol. Evol.">
        <title>Megaphylogeny resolves global patterns of mushroom evolution.</title>
        <authorList>
            <person name="Varga T."/>
            <person name="Krizsan K."/>
            <person name="Foldi C."/>
            <person name="Dima B."/>
            <person name="Sanchez-Garcia M."/>
            <person name="Sanchez-Ramirez S."/>
            <person name="Szollosi G.J."/>
            <person name="Szarkandi J.G."/>
            <person name="Papp V."/>
            <person name="Albert L."/>
            <person name="Andreopoulos W."/>
            <person name="Angelini C."/>
            <person name="Antonin V."/>
            <person name="Barry K.W."/>
            <person name="Bougher N.L."/>
            <person name="Buchanan P."/>
            <person name="Buyck B."/>
            <person name="Bense V."/>
            <person name="Catcheside P."/>
            <person name="Chovatia M."/>
            <person name="Cooper J."/>
            <person name="Damon W."/>
            <person name="Desjardin D."/>
            <person name="Finy P."/>
            <person name="Geml J."/>
            <person name="Haridas S."/>
            <person name="Hughes K."/>
            <person name="Justo A."/>
            <person name="Karasinski D."/>
            <person name="Kautmanova I."/>
            <person name="Kiss B."/>
            <person name="Kocsube S."/>
            <person name="Kotiranta H."/>
            <person name="LaButti K.M."/>
            <person name="Lechner B.E."/>
            <person name="Liimatainen K."/>
            <person name="Lipzen A."/>
            <person name="Lukacs Z."/>
            <person name="Mihaltcheva S."/>
            <person name="Morgado L.N."/>
            <person name="Niskanen T."/>
            <person name="Noordeloos M.E."/>
            <person name="Ohm R.A."/>
            <person name="Ortiz-Santana B."/>
            <person name="Ovrebo C."/>
            <person name="Racz N."/>
            <person name="Riley R."/>
            <person name="Savchenko A."/>
            <person name="Shiryaev A."/>
            <person name="Soop K."/>
            <person name="Spirin V."/>
            <person name="Szebenyi C."/>
            <person name="Tomsovsky M."/>
            <person name="Tulloss R.E."/>
            <person name="Uehling J."/>
            <person name="Grigoriev I.V."/>
            <person name="Vagvolgyi C."/>
            <person name="Papp T."/>
            <person name="Martin F.M."/>
            <person name="Miettinen O."/>
            <person name="Hibbett D.S."/>
            <person name="Nagy L.G."/>
        </authorList>
    </citation>
    <scope>NUCLEOTIDE SEQUENCE [LARGE SCALE GENOMIC DNA]</scope>
    <source>
        <strain evidence="3 4">CBS 121175</strain>
    </source>
</reference>
<proteinExistence type="inferred from homology"/>
<dbReference type="STRING" id="230819.A0A5C3L0H9"/>
<dbReference type="Pfam" id="PF04303">
    <property type="entry name" value="PrpF"/>
    <property type="match status" value="1"/>
</dbReference>
<organism evidence="3 4">
    <name type="scientific">Coprinopsis marcescibilis</name>
    <name type="common">Agaric fungus</name>
    <name type="synonym">Psathyrella marcescibilis</name>
    <dbReference type="NCBI Taxonomy" id="230819"/>
    <lineage>
        <taxon>Eukaryota</taxon>
        <taxon>Fungi</taxon>
        <taxon>Dikarya</taxon>
        <taxon>Basidiomycota</taxon>
        <taxon>Agaricomycotina</taxon>
        <taxon>Agaricomycetes</taxon>
        <taxon>Agaricomycetidae</taxon>
        <taxon>Agaricales</taxon>
        <taxon>Agaricineae</taxon>
        <taxon>Psathyrellaceae</taxon>
        <taxon>Coprinopsis</taxon>
    </lineage>
</organism>
<dbReference type="Proteomes" id="UP000307440">
    <property type="component" value="Unassembled WGS sequence"/>
</dbReference>
<sequence>MSRCIPRLRFAFRKNEVMCRHNSTNAANPLPASFLRGGTSKGIFINSEHLPSDKSAWKPIFLGLMGSPDPIYGRQLNGMGGGVSSLSKICVVGRPSAETFDKLDKLGVPKAQIDVEYTFVQVGIKDDSIDISGNCGNLSSMIGAFALDEGMCTVRHEALESTTSADGETIHTTTVSTFNTNTQKVISTTFPVHIPSSSASGPQPVSDKQPTAVLGLPQTSIAGVPGKASQILLNFVNPGGARTGKLLPTGNAVDTLSICLPSSGDPTIASVEVSLVDATNPTVFVTRASVDKAITDLRSSSSFTDYVAGKETPDLTQTFAVSDVLEEIRQQGALAMGLDPSAQAQPKIAILSPPAEMNAIYDSKHAMVTQCTEADIVVHALSMGVLHKAVPMTVGLCLGVASHIKGTIASRIVQETRGLTSRDSSWKENPDLIRILHPSGLVDVGAKFDTDGNVKQAQVVRTGRRLMSGKVWW</sequence>
<dbReference type="AlphaFoldDB" id="A0A5C3L0H9"/>
<keyword evidence="4" id="KW-1185">Reference proteome</keyword>
<dbReference type="Gene3D" id="3.10.310.10">
    <property type="entry name" value="Diaminopimelate Epimerase, Chain A, domain 1"/>
    <property type="match status" value="2"/>
</dbReference>
<evidence type="ECO:0000313" key="3">
    <source>
        <dbReference type="EMBL" id="TFK26297.1"/>
    </source>
</evidence>
<keyword evidence="2" id="KW-0413">Isomerase</keyword>
<dbReference type="PANTHER" id="PTHR43709">
    <property type="entry name" value="ACONITATE ISOMERASE-RELATED"/>
    <property type="match status" value="1"/>
</dbReference>
<accession>A0A5C3L0H9</accession>
<evidence type="ECO:0000256" key="2">
    <source>
        <dbReference type="ARBA" id="ARBA00023235"/>
    </source>
</evidence>
<dbReference type="EMBL" id="ML210176">
    <property type="protein sequence ID" value="TFK26297.1"/>
    <property type="molecule type" value="Genomic_DNA"/>
</dbReference>
<dbReference type="OrthoDB" id="10267539at2759"/>